<dbReference type="Gene3D" id="2.20.25.80">
    <property type="entry name" value="WRKY domain"/>
    <property type="match status" value="1"/>
</dbReference>
<evidence type="ECO:0000313" key="10">
    <source>
        <dbReference type="Proteomes" id="UP000325577"/>
    </source>
</evidence>
<dbReference type="FunFam" id="2.20.25.80:FF:000002">
    <property type="entry name" value="probable WRKY transcription factor 31"/>
    <property type="match status" value="1"/>
</dbReference>
<feature type="compositionally biased region" description="Polar residues" evidence="7">
    <location>
        <begin position="539"/>
        <end position="548"/>
    </location>
</feature>
<feature type="region of interest" description="Disordered" evidence="7">
    <location>
        <begin position="1"/>
        <end position="49"/>
    </location>
</feature>
<comment type="similarity">
    <text evidence="6">Belongs to the WRKY group II-b family.</text>
</comment>
<feature type="compositionally biased region" description="Basic and acidic residues" evidence="7">
    <location>
        <begin position="148"/>
        <end position="161"/>
    </location>
</feature>
<keyword evidence="5" id="KW-0539">Nucleus</keyword>
<feature type="compositionally biased region" description="Acidic residues" evidence="7">
    <location>
        <begin position="164"/>
        <end position="174"/>
    </location>
</feature>
<protein>
    <recommendedName>
        <fullName evidence="8">WRKY domain-containing protein</fullName>
    </recommendedName>
</protein>
<dbReference type="PANTHER" id="PTHR31429">
    <property type="entry name" value="WRKY TRANSCRIPTION FACTOR 36-RELATED"/>
    <property type="match status" value="1"/>
</dbReference>
<keyword evidence="3" id="KW-0238">DNA-binding</keyword>
<dbReference type="Proteomes" id="UP000325577">
    <property type="component" value="Linkage Group LG2"/>
</dbReference>
<dbReference type="PANTHER" id="PTHR31429:SF24">
    <property type="entry name" value="WRKY TRANSCRIPTION FACTOR 72-RELATED"/>
    <property type="match status" value="1"/>
</dbReference>
<evidence type="ECO:0000256" key="6">
    <source>
        <dbReference type="ARBA" id="ARBA00061007"/>
    </source>
</evidence>
<dbReference type="Pfam" id="PF03106">
    <property type="entry name" value="WRKY"/>
    <property type="match status" value="1"/>
</dbReference>
<feature type="region of interest" description="Disordered" evidence="7">
    <location>
        <begin position="86"/>
        <end position="200"/>
    </location>
</feature>
<dbReference type="AlphaFoldDB" id="A0A5J5AH35"/>
<evidence type="ECO:0000256" key="7">
    <source>
        <dbReference type="SAM" id="MobiDB-lite"/>
    </source>
</evidence>
<name>A0A5J5AH35_9ASTE</name>
<evidence type="ECO:0000256" key="1">
    <source>
        <dbReference type="ARBA" id="ARBA00004123"/>
    </source>
</evidence>
<reference evidence="9 10" key="1">
    <citation type="submission" date="2019-09" db="EMBL/GenBank/DDBJ databases">
        <title>A chromosome-level genome assembly of the Chinese tupelo Nyssa sinensis.</title>
        <authorList>
            <person name="Yang X."/>
            <person name="Kang M."/>
            <person name="Yang Y."/>
            <person name="Xiong H."/>
            <person name="Wang M."/>
            <person name="Zhang Z."/>
            <person name="Wang Z."/>
            <person name="Wu H."/>
            <person name="Ma T."/>
            <person name="Liu J."/>
            <person name="Xi Z."/>
        </authorList>
    </citation>
    <scope>NUCLEOTIDE SEQUENCE [LARGE SCALE GENOMIC DNA]</scope>
    <source>
        <strain evidence="9">J267</strain>
        <tissue evidence="9">Leaf</tissue>
    </source>
</reference>
<keyword evidence="2" id="KW-0805">Transcription regulation</keyword>
<evidence type="ECO:0000256" key="3">
    <source>
        <dbReference type="ARBA" id="ARBA00023125"/>
    </source>
</evidence>
<accession>A0A5J5AH35</accession>
<feature type="compositionally biased region" description="Basic and acidic residues" evidence="7">
    <location>
        <begin position="113"/>
        <end position="139"/>
    </location>
</feature>
<evidence type="ECO:0000256" key="5">
    <source>
        <dbReference type="ARBA" id="ARBA00023242"/>
    </source>
</evidence>
<keyword evidence="4" id="KW-0804">Transcription</keyword>
<feature type="compositionally biased region" description="Basic and acidic residues" evidence="7">
    <location>
        <begin position="37"/>
        <end position="49"/>
    </location>
</feature>
<evidence type="ECO:0000256" key="2">
    <source>
        <dbReference type="ARBA" id="ARBA00023015"/>
    </source>
</evidence>
<comment type="subcellular location">
    <subcellularLocation>
        <location evidence="1">Nucleus</location>
    </subcellularLocation>
</comment>
<evidence type="ECO:0000313" key="9">
    <source>
        <dbReference type="EMBL" id="KAA8530333.1"/>
    </source>
</evidence>
<feature type="domain" description="WRKY" evidence="8">
    <location>
        <begin position="210"/>
        <end position="276"/>
    </location>
</feature>
<feature type="compositionally biased region" description="Polar residues" evidence="7">
    <location>
        <begin position="512"/>
        <end position="526"/>
    </location>
</feature>
<evidence type="ECO:0000259" key="8">
    <source>
        <dbReference type="PROSITE" id="PS50811"/>
    </source>
</evidence>
<dbReference type="SUPFAM" id="SSF118290">
    <property type="entry name" value="WRKY DNA-binding domain"/>
    <property type="match status" value="1"/>
</dbReference>
<dbReference type="PROSITE" id="PS50811">
    <property type="entry name" value="WRKY"/>
    <property type="match status" value="1"/>
</dbReference>
<dbReference type="SMART" id="SM00774">
    <property type="entry name" value="WRKY"/>
    <property type="match status" value="1"/>
</dbReference>
<proteinExistence type="inferred from homology"/>
<dbReference type="InterPro" id="IPR036576">
    <property type="entry name" value="WRKY_dom_sf"/>
</dbReference>
<dbReference type="GO" id="GO:0005634">
    <property type="term" value="C:nucleus"/>
    <property type="evidence" value="ECO:0007669"/>
    <property type="project" value="UniProtKB-SubCell"/>
</dbReference>
<organism evidence="9 10">
    <name type="scientific">Nyssa sinensis</name>
    <dbReference type="NCBI Taxonomy" id="561372"/>
    <lineage>
        <taxon>Eukaryota</taxon>
        <taxon>Viridiplantae</taxon>
        <taxon>Streptophyta</taxon>
        <taxon>Embryophyta</taxon>
        <taxon>Tracheophyta</taxon>
        <taxon>Spermatophyta</taxon>
        <taxon>Magnoliopsida</taxon>
        <taxon>eudicotyledons</taxon>
        <taxon>Gunneridae</taxon>
        <taxon>Pentapetalae</taxon>
        <taxon>asterids</taxon>
        <taxon>Cornales</taxon>
        <taxon>Nyssaceae</taxon>
        <taxon>Nyssa</taxon>
    </lineage>
</organism>
<feature type="region of interest" description="Disordered" evidence="7">
    <location>
        <begin position="494"/>
        <end position="555"/>
    </location>
</feature>
<dbReference type="OrthoDB" id="1093223at2759"/>
<evidence type="ECO:0000256" key="4">
    <source>
        <dbReference type="ARBA" id="ARBA00023163"/>
    </source>
</evidence>
<gene>
    <name evidence="9" type="ORF">F0562_005042</name>
</gene>
<dbReference type="InterPro" id="IPR003657">
    <property type="entry name" value="WRKY_dom"/>
</dbReference>
<keyword evidence="10" id="KW-1185">Reference proteome</keyword>
<dbReference type="EMBL" id="CM018043">
    <property type="protein sequence ID" value="KAA8530333.1"/>
    <property type="molecule type" value="Genomic_DNA"/>
</dbReference>
<dbReference type="InterPro" id="IPR044810">
    <property type="entry name" value="WRKY_plant"/>
</dbReference>
<sequence>MEAARVNVSNGGGAVTEENSTDESIGREEGCSQEAAAKGDELESAKAEMSKVREENARLKMMLQQIEKDYRSLQMRFVDIFQQEATRNSNPAISHDEIEEPELVSLRLGRSPSEPKKDDNTSSSSKTRDDEQSKGDLKLGLDYNFEGSRSDPVELTSDRSPENSLEEAKEEEAGETWPPSKVLKNMRSGDDELSQQSTVKRARVSVRARCDTPTMNDGCQWRKYGQKIAKGNPCPRAYYRCTVAPACPVRKQVQRCAEDMSILITTYEGTHNHPLPVSATAMASTTSAAASMLLSGSSTSQPGLGSSATTTPLANLHGLNFNLSDNSRTRPFYLPNSSSPAFPTITLDLTTSTPSTSSPHFNLFSSSFQPTPRFPSTSLNFSSSESNILPTVWGNGYLNYGTQPFNKTHLGSINPGTGRPSQEHFYQPYMEKNNQPSSQQSLTDTLTKAITSDPSFRSVIAAAISSMVGGSGGNQGNQGGGESFGQNLKWGEPSQAISANPVTPNGKGCASSFLNRTTSSNSQTGSMMLLQQPPLPFSLSKSTTASTTDNRDQNN</sequence>
<dbReference type="GO" id="GO:0043565">
    <property type="term" value="F:sequence-specific DNA binding"/>
    <property type="evidence" value="ECO:0007669"/>
    <property type="project" value="InterPro"/>
</dbReference>
<dbReference type="GO" id="GO:0003700">
    <property type="term" value="F:DNA-binding transcription factor activity"/>
    <property type="evidence" value="ECO:0007669"/>
    <property type="project" value="InterPro"/>
</dbReference>